<dbReference type="GO" id="GO:0003700">
    <property type="term" value="F:DNA-binding transcription factor activity"/>
    <property type="evidence" value="ECO:0007669"/>
    <property type="project" value="InterPro"/>
</dbReference>
<dbReference type="Pfam" id="PF13411">
    <property type="entry name" value="MerR_1"/>
    <property type="match status" value="1"/>
</dbReference>
<organism evidence="3 4">
    <name type="scientific">Deinococcus ruber</name>
    <dbReference type="NCBI Taxonomy" id="1848197"/>
    <lineage>
        <taxon>Bacteria</taxon>
        <taxon>Thermotogati</taxon>
        <taxon>Deinococcota</taxon>
        <taxon>Deinococci</taxon>
        <taxon>Deinococcales</taxon>
        <taxon>Deinococcaceae</taxon>
        <taxon>Deinococcus</taxon>
    </lineage>
</organism>
<dbReference type="Gene3D" id="1.10.1660.10">
    <property type="match status" value="1"/>
</dbReference>
<keyword evidence="4" id="KW-1185">Reference proteome</keyword>
<sequence>MSDLPDSLLTISGFSRLSRLTPKALRLYEACGLLLPVHVDAQSGYRYYSPQQLEHARTVALLRQLEMPLREIQALLELPPFSKRARLAHFWQQAEERHAQRRALTEYVMAHILTQGAEMSPQTLPAYQIEERHMPAQMVLTRTRRLKVPELSAFLQGTYHEFQTWAAAHGLDAETARRAEWFVIYHGPVNEREDGPVEVCFPLTGPSQEALPEGASIRTEPARRELYTTLTLNQLQFPALLEAYDAVAMALRERGLTPALDCRESYFGDASQPDQPFCHIAFPVA</sequence>
<reference evidence="3" key="2">
    <citation type="submission" date="2020-09" db="EMBL/GenBank/DDBJ databases">
        <authorList>
            <person name="Sun Q."/>
            <person name="Ohkuma M."/>
        </authorList>
    </citation>
    <scope>NUCLEOTIDE SEQUENCE</scope>
    <source>
        <strain evidence="3">JCM 31311</strain>
    </source>
</reference>
<dbReference type="SMART" id="SM00422">
    <property type="entry name" value="HTH_MERR"/>
    <property type="match status" value="1"/>
</dbReference>
<dbReference type="PANTHER" id="PTHR30204:SF97">
    <property type="entry name" value="MERR FAMILY REGULATORY PROTEIN"/>
    <property type="match status" value="1"/>
</dbReference>
<dbReference type="EMBL" id="BMQL01000001">
    <property type="protein sequence ID" value="GGQ93123.1"/>
    <property type="molecule type" value="Genomic_DNA"/>
</dbReference>
<dbReference type="SUPFAM" id="SSF46955">
    <property type="entry name" value="Putative DNA-binding domain"/>
    <property type="match status" value="1"/>
</dbReference>
<dbReference type="PANTHER" id="PTHR30204">
    <property type="entry name" value="REDOX-CYCLING DRUG-SENSING TRANSCRIPTIONAL ACTIVATOR SOXR"/>
    <property type="match status" value="1"/>
</dbReference>
<dbReference type="GO" id="GO:0003677">
    <property type="term" value="F:DNA binding"/>
    <property type="evidence" value="ECO:0007669"/>
    <property type="project" value="UniProtKB-KW"/>
</dbReference>
<accession>A0A918BUE5</accession>
<evidence type="ECO:0000259" key="2">
    <source>
        <dbReference type="PROSITE" id="PS50937"/>
    </source>
</evidence>
<dbReference type="Gene3D" id="3.20.80.10">
    <property type="entry name" value="Regulatory factor, effector binding domain"/>
    <property type="match status" value="1"/>
</dbReference>
<dbReference type="InterPro" id="IPR009061">
    <property type="entry name" value="DNA-bd_dom_put_sf"/>
</dbReference>
<name>A0A918BUE5_9DEIO</name>
<protein>
    <submittedName>
        <fullName evidence="3">MerR family transcriptional regulator</fullName>
    </submittedName>
</protein>
<evidence type="ECO:0000313" key="3">
    <source>
        <dbReference type="EMBL" id="GGQ93123.1"/>
    </source>
</evidence>
<feature type="domain" description="HTH merR-type" evidence="2">
    <location>
        <begin position="8"/>
        <end position="78"/>
    </location>
</feature>
<gene>
    <name evidence="3" type="ORF">GCM10008957_01360</name>
</gene>
<comment type="caution">
    <text evidence="3">The sequence shown here is derived from an EMBL/GenBank/DDBJ whole genome shotgun (WGS) entry which is preliminary data.</text>
</comment>
<evidence type="ECO:0000256" key="1">
    <source>
        <dbReference type="ARBA" id="ARBA00023125"/>
    </source>
</evidence>
<keyword evidence="1" id="KW-0238">DNA-binding</keyword>
<dbReference type="InterPro" id="IPR011256">
    <property type="entry name" value="Reg_factor_effector_dom_sf"/>
</dbReference>
<dbReference type="InterPro" id="IPR047057">
    <property type="entry name" value="MerR_fam"/>
</dbReference>
<dbReference type="PROSITE" id="PS00552">
    <property type="entry name" value="HTH_MERR_1"/>
    <property type="match status" value="1"/>
</dbReference>
<dbReference type="RefSeq" id="WP_189087556.1">
    <property type="nucleotide sequence ID" value="NZ_BMQL01000001.1"/>
</dbReference>
<dbReference type="InterPro" id="IPR000551">
    <property type="entry name" value="MerR-type_HTH_dom"/>
</dbReference>
<proteinExistence type="predicted"/>
<dbReference type="AlphaFoldDB" id="A0A918BUE5"/>
<dbReference type="PROSITE" id="PS50937">
    <property type="entry name" value="HTH_MERR_2"/>
    <property type="match status" value="1"/>
</dbReference>
<evidence type="ECO:0000313" key="4">
    <source>
        <dbReference type="Proteomes" id="UP000603865"/>
    </source>
</evidence>
<reference evidence="3" key="1">
    <citation type="journal article" date="2014" name="Int. J. Syst. Evol. Microbiol.">
        <title>Complete genome sequence of Corynebacterium casei LMG S-19264T (=DSM 44701T), isolated from a smear-ripened cheese.</title>
        <authorList>
            <consortium name="US DOE Joint Genome Institute (JGI-PGF)"/>
            <person name="Walter F."/>
            <person name="Albersmeier A."/>
            <person name="Kalinowski J."/>
            <person name="Ruckert C."/>
        </authorList>
    </citation>
    <scope>NUCLEOTIDE SEQUENCE</scope>
    <source>
        <strain evidence="3">JCM 31311</strain>
    </source>
</reference>
<dbReference type="Proteomes" id="UP000603865">
    <property type="component" value="Unassembled WGS sequence"/>
</dbReference>